<dbReference type="AlphaFoldDB" id="A0A319E7Y5"/>
<evidence type="ECO:0000313" key="3">
    <source>
        <dbReference type="Proteomes" id="UP000248423"/>
    </source>
</evidence>
<keyword evidence="3" id="KW-1185">Reference proteome</keyword>
<proteinExistence type="predicted"/>
<dbReference type="InterPro" id="IPR000719">
    <property type="entry name" value="Prot_kinase_dom"/>
</dbReference>
<name>A0A319E7Y5_ASPSB</name>
<reference evidence="2 3" key="1">
    <citation type="submission" date="2018-02" db="EMBL/GenBank/DDBJ databases">
        <title>The genomes of Aspergillus section Nigri reveals drivers in fungal speciation.</title>
        <authorList>
            <consortium name="DOE Joint Genome Institute"/>
            <person name="Vesth T.C."/>
            <person name="Nybo J."/>
            <person name="Theobald S."/>
            <person name="Brandl J."/>
            <person name="Frisvad J.C."/>
            <person name="Nielsen K.F."/>
            <person name="Lyhne E.K."/>
            <person name="Kogle M.E."/>
            <person name="Kuo A."/>
            <person name="Riley R."/>
            <person name="Clum A."/>
            <person name="Nolan M."/>
            <person name="Lipzen A."/>
            <person name="Salamov A."/>
            <person name="Henrissat B."/>
            <person name="Wiebenga A."/>
            <person name="De vries R.P."/>
            <person name="Grigoriev I.V."/>
            <person name="Mortensen U.H."/>
            <person name="Andersen M.R."/>
            <person name="Baker S.E."/>
        </authorList>
    </citation>
    <scope>NUCLEOTIDE SEQUENCE [LARGE SCALE GENOMIC DNA]</scope>
    <source>
        <strain evidence="2 3">CBS 121057</strain>
    </source>
</reference>
<dbReference type="SUPFAM" id="SSF56112">
    <property type="entry name" value="Protein kinase-like (PK-like)"/>
    <property type="match status" value="1"/>
</dbReference>
<dbReference type="Gene3D" id="1.10.510.10">
    <property type="entry name" value="Transferase(Phosphotransferase) domain 1"/>
    <property type="match status" value="1"/>
</dbReference>
<accession>A0A319E7Y5</accession>
<dbReference type="OrthoDB" id="4267316at2759"/>
<sequence>MALSSDYNTFNDIPKPGLPYVEGYEFSVIEHFPPEPLITSFILTPDEATKRENIDVLTRCLTRNPIPGRRGSRCLRLKIREAIRVGDEKTSQIVLVDVISGQLSSTRVVAKLYDPLYYGHSNDDVDPFIWVDVEYTRESAAYRYLHGHGQKCGSIPDYYGSYSMDIRHSDHQVRTVRLILLEHISGHPLTTLHPSDFPDSFWKAVMKQIVDVESQLYQINLRHGDTHPRNVMIQGDKIDPSEPHVKFIDFGHASVGRSPNPQNSDQETRFLPGVYISPLLRWFQSRGREPVCHFEEWINWNWNEWLLGAYRSDKESITPEMIRKWLPASMRQQFQSLIEPR</sequence>
<dbReference type="EMBL" id="KZ826354">
    <property type="protein sequence ID" value="PYI05941.1"/>
    <property type="molecule type" value="Genomic_DNA"/>
</dbReference>
<organism evidence="2 3">
    <name type="scientific">Aspergillus sclerotiicarbonarius (strain CBS 121057 / IBT 28362)</name>
    <dbReference type="NCBI Taxonomy" id="1448318"/>
    <lineage>
        <taxon>Eukaryota</taxon>
        <taxon>Fungi</taxon>
        <taxon>Dikarya</taxon>
        <taxon>Ascomycota</taxon>
        <taxon>Pezizomycotina</taxon>
        <taxon>Eurotiomycetes</taxon>
        <taxon>Eurotiomycetidae</taxon>
        <taxon>Eurotiales</taxon>
        <taxon>Aspergillaceae</taxon>
        <taxon>Aspergillus</taxon>
        <taxon>Aspergillus subgen. Circumdati</taxon>
    </lineage>
</organism>
<evidence type="ECO:0000259" key="1">
    <source>
        <dbReference type="PROSITE" id="PS50011"/>
    </source>
</evidence>
<dbReference type="Proteomes" id="UP000248423">
    <property type="component" value="Unassembled WGS sequence"/>
</dbReference>
<protein>
    <recommendedName>
        <fullName evidence="1">Protein kinase domain-containing protein</fullName>
    </recommendedName>
</protein>
<dbReference type="GO" id="GO:0004672">
    <property type="term" value="F:protein kinase activity"/>
    <property type="evidence" value="ECO:0007669"/>
    <property type="project" value="InterPro"/>
</dbReference>
<gene>
    <name evidence="2" type="ORF">BO78DRAFT_139100</name>
</gene>
<dbReference type="InterPro" id="IPR011009">
    <property type="entry name" value="Kinase-like_dom_sf"/>
</dbReference>
<dbReference type="VEuPathDB" id="FungiDB:BO78DRAFT_139100"/>
<dbReference type="PROSITE" id="PS50011">
    <property type="entry name" value="PROTEIN_KINASE_DOM"/>
    <property type="match status" value="1"/>
</dbReference>
<evidence type="ECO:0000313" key="2">
    <source>
        <dbReference type="EMBL" id="PYI05941.1"/>
    </source>
</evidence>
<dbReference type="GO" id="GO:0005524">
    <property type="term" value="F:ATP binding"/>
    <property type="evidence" value="ECO:0007669"/>
    <property type="project" value="InterPro"/>
</dbReference>
<feature type="domain" description="Protein kinase" evidence="1">
    <location>
        <begin position="79"/>
        <end position="341"/>
    </location>
</feature>